<organism evidence="3 4">
    <name type="scientific">Bordetella bronchiseptica 253</name>
    <dbReference type="NCBI Taxonomy" id="568707"/>
    <lineage>
        <taxon>Bacteria</taxon>
        <taxon>Pseudomonadati</taxon>
        <taxon>Pseudomonadota</taxon>
        <taxon>Betaproteobacteria</taxon>
        <taxon>Burkholderiales</taxon>
        <taxon>Alcaligenaceae</taxon>
        <taxon>Bordetella</taxon>
    </lineage>
</organism>
<dbReference type="Pfam" id="PF13387">
    <property type="entry name" value="Lnb_N"/>
    <property type="match status" value="1"/>
</dbReference>
<keyword evidence="1" id="KW-0472">Membrane</keyword>
<feature type="transmembrane region" description="Helical" evidence="1">
    <location>
        <begin position="32"/>
        <end position="50"/>
    </location>
</feature>
<name>A0A0C6P3B1_BORBO</name>
<sequence>MLAGQALAALAIALGAAWGTLALAVRGPARLRAPLAGAWLVAAALALYALYARAWSGLAPFAAAALCLAWWWRGIKPSLDRPWQAEVARLLAGSTDGQRVRLSNVRDFHWRGADDFDARWRDDEYDLGLLESVDLVLSYWGRAAIAHTMVSFGFADGRHLAFSVEIRRKVGEKFSEIGGFFRQYERCIVAATEQDCMRVRTNIRGEDGYLYRVRMPREGAQALFLAYVHAANQLRERPRFYNTLTANCTTIVFRLAEQVAPGLPLDYRLLLSGYLPGYLYDLDALEGVGTLAERRAAARYTDLARAEPDPAAYSAAIRAPRRAAA</sequence>
<evidence type="ECO:0000256" key="1">
    <source>
        <dbReference type="SAM" id="Phobius"/>
    </source>
</evidence>
<evidence type="ECO:0000313" key="3">
    <source>
        <dbReference type="EMBL" id="CCJ54274.1"/>
    </source>
</evidence>
<evidence type="ECO:0000259" key="2">
    <source>
        <dbReference type="Pfam" id="PF13387"/>
    </source>
</evidence>
<dbReference type="GeneID" id="56480237"/>
<protein>
    <submittedName>
        <fullName evidence="3">Putative membrane protein</fullName>
    </submittedName>
</protein>
<dbReference type="RefSeq" id="WP_003808871.1">
    <property type="nucleotide sequence ID" value="NC_019382.1"/>
</dbReference>
<dbReference type="HOGENOM" id="CLU_050045_1_0_4"/>
<keyword evidence="1" id="KW-1133">Transmembrane helix</keyword>
<feature type="domain" description="Lnb N-terminal periplasmic" evidence="2">
    <location>
        <begin position="118"/>
        <end position="273"/>
    </location>
</feature>
<gene>
    <name evidence="3" type="ORF">BN112_2357</name>
</gene>
<dbReference type="AlphaFoldDB" id="A0A0C6P3B1"/>
<proteinExistence type="predicted"/>
<dbReference type="InterPro" id="IPR025178">
    <property type="entry name" value="Lnb_N"/>
</dbReference>
<dbReference type="Proteomes" id="UP000007564">
    <property type="component" value="Chromosome"/>
</dbReference>
<dbReference type="KEGG" id="bbh:BN112_2357"/>
<keyword evidence="1" id="KW-0812">Transmembrane</keyword>
<evidence type="ECO:0000313" key="4">
    <source>
        <dbReference type="Proteomes" id="UP000007564"/>
    </source>
</evidence>
<feature type="transmembrane region" description="Helical" evidence="1">
    <location>
        <begin position="55"/>
        <end position="72"/>
    </location>
</feature>
<dbReference type="OrthoDB" id="274718at2"/>
<reference evidence="3 4" key="1">
    <citation type="journal article" date="2012" name="BMC Genomics">
        <title>Comparative genomics of the classical Bordetella subspecies: the evolution and exchange of virulence-associated diversity amongst closely related pathogens.</title>
        <authorList>
            <person name="Park J."/>
            <person name="Zhang Y."/>
            <person name="Buboltz A.M."/>
            <person name="Zhang X."/>
            <person name="Schuster S.C."/>
            <person name="Ahuja U."/>
            <person name="Liu M."/>
            <person name="Miller J.F."/>
            <person name="Sebaihia M."/>
            <person name="Bentley S.D."/>
            <person name="Parkhill J."/>
            <person name="Harvill E.T."/>
        </authorList>
    </citation>
    <scope>NUCLEOTIDE SEQUENCE [LARGE SCALE GENOMIC DNA]</scope>
    <source>
        <strain evidence="3 4">253</strain>
    </source>
</reference>
<accession>A0A0C6P3B1</accession>
<dbReference type="EMBL" id="HE965806">
    <property type="protein sequence ID" value="CCJ54274.1"/>
    <property type="molecule type" value="Genomic_DNA"/>
</dbReference>